<dbReference type="Proteomes" id="UP001141253">
    <property type="component" value="Chromosome 8"/>
</dbReference>
<name>A0ABQ9A073_9ROSI</name>
<sequence length="102" mass="11833">MLQVFHETRTGRLADSTNYLFPFQGAWDCDLSVCVQQKHSQPQKSILCFYGIYPEVFLECNLYIKLTRAECTMSDPGWVHVSAKKICFFTPLSLTKCLYFMC</sequence>
<evidence type="ECO:0000313" key="2">
    <source>
        <dbReference type="Proteomes" id="UP001141253"/>
    </source>
</evidence>
<dbReference type="EMBL" id="JAPFFI010000023">
    <property type="protein sequence ID" value="KAJ6321303.1"/>
    <property type="molecule type" value="Genomic_DNA"/>
</dbReference>
<reference evidence="1" key="2">
    <citation type="journal article" date="2023" name="Int. J. Mol. Sci.">
        <title>De Novo Assembly and Annotation of 11 Diverse Shrub Willow (Salix) Genomes Reveals Novel Gene Organization in Sex-Linked Regions.</title>
        <authorList>
            <person name="Hyden B."/>
            <person name="Feng K."/>
            <person name="Yates T.B."/>
            <person name="Jawdy S."/>
            <person name="Cereghino C."/>
            <person name="Smart L.B."/>
            <person name="Muchero W."/>
        </authorList>
    </citation>
    <scope>NUCLEOTIDE SEQUENCE</scope>
    <source>
        <tissue evidence="1">Shoot tip</tissue>
    </source>
</reference>
<gene>
    <name evidence="1" type="ORF">OIU77_011405</name>
</gene>
<protein>
    <submittedName>
        <fullName evidence="1">Uncharacterized protein</fullName>
    </submittedName>
</protein>
<comment type="caution">
    <text evidence="1">The sequence shown here is derived from an EMBL/GenBank/DDBJ whole genome shotgun (WGS) entry which is preliminary data.</text>
</comment>
<reference evidence="1" key="1">
    <citation type="submission" date="2022-10" db="EMBL/GenBank/DDBJ databases">
        <authorList>
            <person name="Hyden B.L."/>
            <person name="Feng K."/>
            <person name="Yates T."/>
            <person name="Jawdy S."/>
            <person name="Smart L.B."/>
            <person name="Muchero W."/>
        </authorList>
    </citation>
    <scope>NUCLEOTIDE SEQUENCE</scope>
    <source>
        <tissue evidence="1">Shoot tip</tissue>
    </source>
</reference>
<proteinExistence type="predicted"/>
<evidence type="ECO:0000313" key="1">
    <source>
        <dbReference type="EMBL" id="KAJ6321303.1"/>
    </source>
</evidence>
<keyword evidence="2" id="KW-1185">Reference proteome</keyword>
<accession>A0ABQ9A073</accession>
<organism evidence="1 2">
    <name type="scientific">Salix suchowensis</name>
    <dbReference type="NCBI Taxonomy" id="1278906"/>
    <lineage>
        <taxon>Eukaryota</taxon>
        <taxon>Viridiplantae</taxon>
        <taxon>Streptophyta</taxon>
        <taxon>Embryophyta</taxon>
        <taxon>Tracheophyta</taxon>
        <taxon>Spermatophyta</taxon>
        <taxon>Magnoliopsida</taxon>
        <taxon>eudicotyledons</taxon>
        <taxon>Gunneridae</taxon>
        <taxon>Pentapetalae</taxon>
        <taxon>rosids</taxon>
        <taxon>fabids</taxon>
        <taxon>Malpighiales</taxon>
        <taxon>Salicaceae</taxon>
        <taxon>Saliceae</taxon>
        <taxon>Salix</taxon>
    </lineage>
</organism>